<organism evidence="2 3">
    <name type="scientific">Actinacidiphila acididurans</name>
    <dbReference type="NCBI Taxonomy" id="2784346"/>
    <lineage>
        <taxon>Bacteria</taxon>
        <taxon>Bacillati</taxon>
        <taxon>Actinomycetota</taxon>
        <taxon>Actinomycetes</taxon>
        <taxon>Kitasatosporales</taxon>
        <taxon>Streptomycetaceae</taxon>
        <taxon>Actinacidiphila</taxon>
    </lineage>
</organism>
<dbReference type="Proteomes" id="UP000749040">
    <property type="component" value="Unassembled WGS sequence"/>
</dbReference>
<accession>A0ABS2U743</accession>
<evidence type="ECO:0000313" key="3">
    <source>
        <dbReference type="Proteomes" id="UP000749040"/>
    </source>
</evidence>
<feature type="region of interest" description="Disordered" evidence="1">
    <location>
        <begin position="113"/>
        <end position="132"/>
    </location>
</feature>
<name>A0ABS2U743_9ACTN</name>
<protein>
    <submittedName>
        <fullName evidence="2">Uncharacterized protein</fullName>
    </submittedName>
</protein>
<gene>
    <name evidence="2" type="ORF">ITX44_36570</name>
</gene>
<proteinExistence type="predicted"/>
<evidence type="ECO:0000313" key="2">
    <source>
        <dbReference type="EMBL" id="MBM9509978.1"/>
    </source>
</evidence>
<evidence type="ECO:0000256" key="1">
    <source>
        <dbReference type="SAM" id="MobiDB-lite"/>
    </source>
</evidence>
<feature type="region of interest" description="Disordered" evidence="1">
    <location>
        <begin position="1"/>
        <end position="33"/>
    </location>
</feature>
<comment type="caution">
    <text evidence="2">The sequence shown here is derived from an EMBL/GenBank/DDBJ whole genome shotgun (WGS) entry which is preliminary data.</text>
</comment>
<dbReference type="RefSeq" id="WP_205363565.1">
    <property type="nucleotide sequence ID" value="NZ_JADKYB010000030.1"/>
</dbReference>
<dbReference type="EMBL" id="JADKYB010000030">
    <property type="protein sequence ID" value="MBM9509978.1"/>
    <property type="molecule type" value="Genomic_DNA"/>
</dbReference>
<sequence>MADQVDEQHDRTPDTAPRQHRLEVRCPSGNPSKATIHLDGQQLLFVSRVELVLDAQTREAAVRLTVPAAVLDLDVDAAAFVTAHSSDTPVPTENQVHVHVGGTVMTENMQQAVRGAQRRQAQEERRRRGIRP</sequence>
<keyword evidence="3" id="KW-1185">Reference proteome</keyword>
<feature type="compositionally biased region" description="Basic and acidic residues" evidence="1">
    <location>
        <begin position="1"/>
        <end position="13"/>
    </location>
</feature>
<reference evidence="2 3" key="1">
    <citation type="submission" date="2021-01" db="EMBL/GenBank/DDBJ databases">
        <title>Streptomyces acididurans sp. nov., isolated from a peat swamp forest soil.</title>
        <authorList>
            <person name="Chantavorakit T."/>
            <person name="Duangmal K."/>
        </authorList>
    </citation>
    <scope>NUCLEOTIDE SEQUENCE [LARGE SCALE GENOMIC DNA]</scope>
    <source>
        <strain evidence="2 3">KK5PA1</strain>
    </source>
</reference>